<dbReference type="Gene3D" id="2.70.70.10">
    <property type="entry name" value="Glucose Permease (Domain IIA)"/>
    <property type="match status" value="1"/>
</dbReference>
<dbReference type="SUPFAM" id="SSF51261">
    <property type="entry name" value="Duplicated hybrid motif"/>
    <property type="match status" value="1"/>
</dbReference>
<sequence>MIVSTLRVYKASIVAGFLLLSIMLSFAVQGKSLEERRSALKSIQAQISQQRQALNDTSKQRKKLLSLLKHDEQAIAKAAKKINQLKGQLAASKKKLQQLNQESLRLEKLEASQQKTLAKQLSSAYLAGNHDYTKMLLNQQNPSTIERMLTYYQYLNKARMKALTQLKETQSDIKAVTQSTIETQNKLNAAVLEQQKQAKKLSDEKAQRQKTQVQLQRTLTSKNEALEQLQIEEASLKRIVKQALESAKDNPQLVGLSSYRGKLAWPTRGRIRNSFGSSRSGRVKWKGISMSAPEGQNVYAIADGKVIYADWLKGFGMVIVIDHGRGYMSLYGHAQALLRSSGDIVRKREPIALVGLSGGLSHPSLYFEIRHKGQAVDPAKYCRRK</sequence>
<name>A0A917JZF5_9GAMM</name>
<dbReference type="CDD" id="cd12797">
    <property type="entry name" value="M23_peptidase"/>
    <property type="match status" value="1"/>
</dbReference>
<dbReference type="Proteomes" id="UP000613743">
    <property type="component" value="Unassembled WGS sequence"/>
</dbReference>
<dbReference type="FunFam" id="2.70.70.10:FF:000003">
    <property type="entry name" value="Murein hydrolase activator EnvC"/>
    <property type="match status" value="1"/>
</dbReference>
<keyword evidence="4" id="KW-1185">Reference proteome</keyword>
<proteinExistence type="predicted"/>
<feature type="coiled-coil region" evidence="1">
    <location>
        <begin position="40"/>
        <end position="112"/>
    </location>
</feature>
<protein>
    <submittedName>
        <fullName evidence="3">Non-catalytic member of peptidase subfamily M23B</fullName>
    </submittedName>
</protein>
<dbReference type="PANTHER" id="PTHR21666">
    <property type="entry name" value="PEPTIDASE-RELATED"/>
    <property type="match status" value="1"/>
</dbReference>
<evidence type="ECO:0000313" key="3">
    <source>
        <dbReference type="EMBL" id="GGI90318.1"/>
    </source>
</evidence>
<dbReference type="GO" id="GO:0004222">
    <property type="term" value="F:metalloendopeptidase activity"/>
    <property type="evidence" value="ECO:0007669"/>
    <property type="project" value="TreeGrafter"/>
</dbReference>
<dbReference type="Pfam" id="PF01551">
    <property type="entry name" value="Peptidase_M23"/>
    <property type="match status" value="1"/>
</dbReference>
<dbReference type="InterPro" id="IPR011055">
    <property type="entry name" value="Dup_hybrid_motif"/>
</dbReference>
<dbReference type="PANTHER" id="PTHR21666:SF270">
    <property type="entry name" value="MUREIN HYDROLASE ACTIVATOR ENVC"/>
    <property type="match status" value="1"/>
</dbReference>
<organism evidence="3 4">
    <name type="scientific">Shewanella gelidii</name>
    <dbReference type="NCBI Taxonomy" id="1642821"/>
    <lineage>
        <taxon>Bacteria</taxon>
        <taxon>Pseudomonadati</taxon>
        <taxon>Pseudomonadota</taxon>
        <taxon>Gammaproteobacteria</taxon>
        <taxon>Alteromonadales</taxon>
        <taxon>Shewanellaceae</taxon>
        <taxon>Shewanella</taxon>
    </lineage>
</organism>
<dbReference type="Gene3D" id="6.10.250.3150">
    <property type="match status" value="1"/>
</dbReference>
<reference evidence="3" key="2">
    <citation type="submission" date="2020-09" db="EMBL/GenBank/DDBJ databases">
        <authorList>
            <person name="Sun Q."/>
            <person name="Ohkuma M."/>
        </authorList>
    </citation>
    <scope>NUCLEOTIDE SEQUENCE</scope>
    <source>
        <strain evidence="3">JCM 30804</strain>
    </source>
</reference>
<keyword evidence="1" id="KW-0175">Coiled coil</keyword>
<gene>
    <name evidence="3" type="ORF">GCM10009332_29630</name>
</gene>
<feature type="coiled-coil region" evidence="1">
    <location>
        <begin position="184"/>
        <end position="246"/>
    </location>
</feature>
<dbReference type="AlphaFoldDB" id="A0A917JZF5"/>
<evidence type="ECO:0000259" key="2">
    <source>
        <dbReference type="Pfam" id="PF01551"/>
    </source>
</evidence>
<dbReference type="InterPro" id="IPR016047">
    <property type="entry name" value="M23ase_b-sheet_dom"/>
</dbReference>
<accession>A0A917JZF5</accession>
<dbReference type="InterPro" id="IPR050570">
    <property type="entry name" value="Cell_wall_metabolism_enzyme"/>
</dbReference>
<evidence type="ECO:0000313" key="4">
    <source>
        <dbReference type="Proteomes" id="UP000613743"/>
    </source>
</evidence>
<dbReference type="EMBL" id="BMPZ01000010">
    <property type="protein sequence ID" value="GGI90318.1"/>
    <property type="molecule type" value="Genomic_DNA"/>
</dbReference>
<feature type="domain" description="M23ase beta-sheet core" evidence="2">
    <location>
        <begin position="284"/>
        <end position="378"/>
    </location>
</feature>
<evidence type="ECO:0000256" key="1">
    <source>
        <dbReference type="SAM" id="Coils"/>
    </source>
</evidence>
<reference evidence="3" key="1">
    <citation type="journal article" date="2014" name="Int. J. Syst. Evol. Microbiol.">
        <title>Complete genome sequence of Corynebacterium casei LMG S-19264T (=DSM 44701T), isolated from a smear-ripened cheese.</title>
        <authorList>
            <consortium name="US DOE Joint Genome Institute (JGI-PGF)"/>
            <person name="Walter F."/>
            <person name="Albersmeier A."/>
            <person name="Kalinowski J."/>
            <person name="Ruckert C."/>
        </authorList>
    </citation>
    <scope>NUCLEOTIDE SEQUENCE</scope>
    <source>
        <strain evidence="3">JCM 30804</strain>
    </source>
</reference>
<comment type="caution">
    <text evidence="3">The sequence shown here is derived from an EMBL/GenBank/DDBJ whole genome shotgun (WGS) entry which is preliminary data.</text>
</comment>